<dbReference type="OrthoDB" id="4269933at2"/>
<organism evidence="1 2">
    <name type="scientific">Streptomyces tsukubensis</name>
    <dbReference type="NCBI Taxonomy" id="83656"/>
    <lineage>
        <taxon>Bacteria</taxon>
        <taxon>Bacillati</taxon>
        <taxon>Actinomycetota</taxon>
        <taxon>Actinomycetes</taxon>
        <taxon>Kitasatosporales</taxon>
        <taxon>Streptomycetaceae</taxon>
        <taxon>Streptomyces</taxon>
    </lineage>
</organism>
<dbReference type="RefSeq" id="WP_077974562.1">
    <property type="nucleotide sequence ID" value="NZ_CP045178.1"/>
</dbReference>
<dbReference type="EMBL" id="MVFC01000069">
    <property type="protein sequence ID" value="OON71275.1"/>
    <property type="molecule type" value="Genomic_DNA"/>
</dbReference>
<reference evidence="1 2" key="1">
    <citation type="submission" date="2017-02" db="EMBL/GenBank/DDBJ databases">
        <title>Draft Genome Sequence of Streptomyces tsukubaensis F601, a Producer of the immunosuppressant tacrolimus FK506.</title>
        <authorList>
            <person name="Zong G."/>
            <person name="Zhong C."/>
            <person name="Fu J."/>
            <person name="Qin R."/>
            <person name="Cao G."/>
        </authorList>
    </citation>
    <scope>NUCLEOTIDE SEQUENCE [LARGE SCALE GENOMIC DNA]</scope>
    <source>
        <strain evidence="1 2">F601</strain>
    </source>
</reference>
<protein>
    <submittedName>
        <fullName evidence="1">Uncharacterized protein</fullName>
    </submittedName>
</protein>
<evidence type="ECO:0000313" key="2">
    <source>
        <dbReference type="Proteomes" id="UP000190539"/>
    </source>
</evidence>
<keyword evidence="2" id="KW-1185">Reference proteome</keyword>
<evidence type="ECO:0000313" key="1">
    <source>
        <dbReference type="EMBL" id="OON71275.1"/>
    </source>
</evidence>
<accession>A0A1V3ZYZ8</accession>
<proteinExistence type="predicted"/>
<dbReference type="Proteomes" id="UP000190539">
    <property type="component" value="Unassembled WGS sequence"/>
</dbReference>
<dbReference type="AlphaFoldDB" id="A0A1V3ZYZ8"/>
<comment type="caution">
    <text evidence="1">The sequence shown here is derived from an EMBL/GenBank/DDBJ whole genome shotgun (WGS) entry which is preliminary data.</text>
</comment>
<sequence length="65" mass="7600">MRRTTPPDLDHAQDEWHATYRQLAAYPCTALRRRLLHLSATVVFHPHWRGQRSAGWAALHGSRRD</sequence>
<gene>
    <name evidence="1" type="ORF">B1H18_34540</name>
</gene>
<name>A0A1V3ZYZ8_9ACTN</name>